<accession>A0A5A7QL49</accession>
<reference evidence="3" key="1">
    <citation type="journal article" date="2019" name="Curr. Biol.">
        <title>Genome Sequence of Striga asiatica Provides Insight into the Evolution of Plant Parasitism.</title>
        <authorList>
            <person name="Yoshida S."/>
            <person name="Kim S."/>
            <person name="Wafula E.K."/>
            <person name="Tanskanen J."/>
            <person name="Kim Y.M."/>
            <person name="Honaas L."/>
            <person name="Yang Z."/>
            <person name="Spallek T."/>
            <person name="Conn C.E."/>
            <person name="Ichihashi Y."/>
            <person name="Cheong K."/>
            <person name="Cui S."/>
            <person name="Der J.P."/>
            <person name="Gundlach H."/>
            <person name="Jiao Y."/>
            <person name="Hori C."/>
            <person name="Ishida J.K."/>
            <person name="Kasahara H."/>
            <person name="Kiba T."/>
            <person name="Kim M.S."/>
            <person name="Koo N."/>
            <person name="Laohavisit A."/>
            <person name="Lee Y.H."/>
            <person name="Lumba S."/>
            <person name="McCourt P."/>
            <person name="Mortimer J.C."/>
            <person name="Mutuku J.M."/>
            <person name="Nomura T."/>
            <person name="Sasaki-Sekimoto Y."/>
            <person name="Seto Y."/>
            <person name="Wang Y."/>
            <person name="Wakatake T."/>
            <person name="Sakakibara H."/>
            <person name="Demura T."/>
            <person name="Yamaguchi S."/>
            <person name="Yoneyama K."/>
            <person name="Manabe R.I."/>
            <person name="Nelson D.C."/>
            <person name="Schulman A.H."/>
            <person name="Timko M.P."/>
            <person name="dePamphilis C.W."/>
            <person name="Choi D."/>
            <person name="Shirasu K."/>
        </authorList>
    </citation>
    <scope>NUCLEOTIDE SEQUENCE [LARGE SCALE GENOMIC DNA]</scope>
    <source>
        <strain evidence="3">cv. UVA1</strain>
    </source>
</reference>
<evidence type="ECO:0000313" key="3">
    <source>
        <dbReference type="Proteomes" id="UP000325081"/>
    </source>
</evidence>
<comment type="caution">
    <text evidence="2">The sequence shown here is derived from an EMBL/GenBank/DDBJ whole genome shotgun (WGS) entry which is preliminary data.</text>
</comment>
<dbReference type="AlphaFoldDB" id="A0A5A7QL49"/>
<dbReference type="Proteomes" id="UP000325081">
    <property type="component" value="Unassembled WGS sequence"/>
</dbReference>
<feature type="region of interest" description="Disordered" evidence="1">
    <location>
        <begin position="186"/>
        <end position="218"/>
    </location>
</feature>
<evidence type="ECO:0000313" key="2">
    <source>
        <dbReference type="EMBL" id="GER45810.1"/>
    </source>
</evidence>
<keyword evidence="3" id="KW-1185">Reference proteome</keyword>
<proteinExistence type="predicted"/>
<keyword evidence="2" id="KW-0675">Receptor</keyword>
<sequence length="218" mass="24197">MIQYPCKSLGPKDITPPEFLSPFLSGEPTFEQQRPFSFSAPSKPSVSFSANNPDCEISAGDFSEPLLAKKPSGDVSVHVGNLPIQRRQFPHATVPSPPVFVRNSRPFTSAAPSSFQAGDHRFSFQRAVAALLFSIGGRFRAAGLVFLHHCRPRPRSNKFRRFFLSRAITAVSVPFTACRRREFHSHVPRSASEQQRHPRRPSFSGPTISGRPSSPVRE</sequence>
<protein>
    <submittedName>
        <fullName evidence="2">TonB-dependent receptor</fullName>
    </submittedName>
</protein>
<gene>
    <name evidence="2" type="ORF">STAS_22796</name>
</gene>
<dbReference type="EMBL" id="BKCP01007316">
    <property type="protein sequence ID" value="GER45810.1"/>
    <property type="molecule type" value="Genomic_DNA"/>
</dbReference>
<organism evidence="2 3">
    <name type="scientific">Striga asiatica</name>
    <name type="common">Asiatic witchweed</name>
    <name type="synonym">Buchnera asiatica</name>
    <dbReference type="NCBI Taxonomy" id="4170"/>
    <lineage>
        <taxon>Eukaryota</taxon>
        <taxon>Viridiplantae</taxon>
        <taxon>Streptophyta</taxon>
        <taxon>Embryophyta</taxon>
        <taxon>Tracheophyta</taxon>
        <taxon>Spermatophyta</taxon>
        <taxon>Magnoliopsida</taxon>
        <taxon>eudicotyledons</taxon>
        <taxon>Gunneridae</taxon>
        <taxon>Pentapetalae</taxon>
        <taxon>asterids</taxon>
        <taxon>lamiids</taxon>
        <taxon>Lamiales</taxon>
        <taxon>Orobanchaceae</taxon>
        <taxon>Buchnereae</taxon>
        <taxon>Striga</taxon>
    </lineage>
</organism>
<name>A0A5A7QL49_STRAF</name>
<evidence type="ECO:0000256" key="1">
    <source>
        <dbReference type="SAM" id="MobiDB-lite"/>
    </source>
</evidence>